<dbReference type="PROSITE" id="PS51203">
    <property type="entry name" value="CS"/>
    <property type="match status" value="1"/>
</dbReference>
<sequence length="1657" mass="184769">MLSSKPKNSSNSEQGEDPAHSHHVHFDLTETTVHRFTKKSPPSSQQLNKTSSMKKTTDRAKTKAESPILQLPESLSTPSTTISTHANQQTSPNMEDAGSVSNPSPNQAVEFGDFVSAESSNSNSNMNSSSSSICEGDVENEDNQTAGSEQQNHASTAAKKKKKKKSKKKHANASLAAVDSGATSDQAVAVINESQRVVKEFIDDSSSTQQPVARSRKSSNQPASPPSQTTPSMNADVAAAVLHFSKQQEIEKALRMLANAQQNKNHPLSKLASENPNLLSRFLRTNSQQFSDKSESTKKPRLEYGNDSSNNNSGDNSSLPSATSSAKSSTMSLPAVVSTPSNFMLPDIAQVLRRDSKMDLDAEIGSKLFFGSTVTTSTTSIEKTQALDVIPETTESVATNAVVEVPSSPVITDTTTAEAGVNESLSVPNTLLMPHPRHEWFVRGQYVYIDIFMKKLSEYGVHIETTARTVKVTLNNQDHHVVMFINLNHEIIPQSDICRVSPYKVEIRLEQCSTEQWQDLGLVKTYIEPLIVNDAVDTDRKLPELTTLAAADSASADADIDDDMQLPDESRISAYFKYQYDRVASHVGLPRSKSSTPPRIPSGYDSDPGGRRVKEGIHAMKSSYSESQLPESGTSSVTEYTQMSPRLSTGPSVDPMAAQRLFDAIFDRFSVGSTTPLSSNAVTPIRRSELLLDEYDQPLGHGIYPPNAFEMAESSDTDDEPSMSLADDDNLLDNEPDLNNQFALTRSSKSGSSLRIDGHRIDEIGLQNDTALSTIVFHNSAYKGRPWDSDDEDQDSLDGASNTFASEEKLRDWSSDVSKHTTEPTSMSMVDMEPMAEDYDELPAQGRRSSIDIVDDSFNPDSSDMANTEDNDTSIDRLLEGQSATSRARIDEGESKHDDSDVNELVDDSKRPGDKEAAHDLKHLGDNELVDTIKHLDENIQTLDTLEWKELEVDDMDLTKVEGPSDSQEKTSSDDTLQLVDHSETSQQNVDSSSETVNLYSADNIGLNQGVDEQKSTVNFVKDRRSKEMSHGLDIPIWDGIIKAWDAPTPPLYRPIGLLNMGNTCFVSNIIQCLATVPAFLKYFLRTGKKGFQADLNPDNPLSISKGEVATEFSHLLCRLHQGKTPFVPKEFRAVLQKYSGERFDDFQHHDSHEFLAFLLDNLHEDVNKVKKKPYIELPDYPDTTPDAVIAQEFWNAHVKRNQSPVVELFHGMYRSRVTCLDCGKASVKFDVHQELTLEIPEPPVTLEAILVTAEFRKFRYRLTLPVTARRADVIEALSRASGTPVDSIFATILDGSRVRDLVPAEWTIEDFDTTRDDVVFYEFDNRMTAIAFAHEDVPPPRLGFRSMRRFEFGFPMIYPLPPGVYTEKDLYTTLLNEFRDAGIVCADLSDEDLQSASQLFYVRVEETRSSPLDYDSDEDDEFLAPNTDTEILELAEGSVLRIRLEWPSRMKSLFYDKRADCHIQDMFDGPPPLPMVTLDDCLKHFLEEEQEIEDWHCPKCRGTKGVKKLDLWSLPPIVVLHLKRFVRHPRYFAWRKQDRTVDYQQEIDLRPYVAPEANMVNPIANGASGIPGSSHNGDVAGDSNSGGGGALEYELFAVSNHIGTMSAGHYTAFCKRAEEWYSFDDERVDRIDDVMRKKKWGYIFFYRAKDNLKWLL</sequence>
<feature type="compositionally biased region" description="Basic and acidic residues" evidence="1">
    <location>
        <begin position="292"/>
        <end position="304"/>
    </location>
</feature>
<proteinExistence type="predicted"/>
<evidence type="ECO:0000259" key="3">
    <source>
        <dbReference type="PROSITE" id="PS51203"/>
    </source>
</evidence>
<dbReference type="InterPro" id="IPR038765">
    <property type="entry name" value="Papain-like_cys_pep_sf"/>
</dbReference>
<feature type="compositionally biased region" description="Basic and acidic residues" evidence="1">
    <location>
        <begin position="888"/>
        <end position="900"/>
    </location>
</feature>
<evidence type="ECO:0000256" key="1">
    <source>
        <dbReference type="SAM" id="MobiDB-lite"/>
    </source>
</evidence>
<gene>
    <name evidence="4" type="ORF">SmJEL517_g00918</name>
</gene>
<evidence type="ECO:0000259" key="2">
    <source>
        <dbReference type="PROSITE" id="PS50235"/>
    </source>
</evidence>
<feature type="region of interest" description="Disordered" evidence="1">
    <location>
        <begin position="852"/>
        <end position="917"/>
    </location>
</feature>
<keyword evidence="5" id="KW-1185">Reference proteome</keyword>
<dbReference type="PANTHER" id="PTHR21646">
    <property type="entry name" value="UBIQUITIN CARBOXYL-TERMINAL HYDROLASE"/>
    <property type="match status" value="1"/>
</dbReference>
<dbReference type="PROSITE" id="PS00973">
    <property type="entry name" value="USP_2"/>
    <property type="match status" value="1"/>
</dbReference>
<feature type="compositionally biased region" description="Polar residues" evidence="1">
    <location>
        <begin position="143"/>
        <end position="153"/>
    </location>
</feature>
<feature type="region of interest" description="Disordered" evidence="1">
    <location>
        <begin position="588"/>
        <end position="613"/>
    </location>
</feature>
<dbReference type="GO" id="GO:0016579">
    <property type="term" value="P:protein deubiquitination"/>
    <property type="evidence" value="ECO:0007669"/>
    <property type="project" value="InterPro"/>
</dbReference>
<feature type="compositionally biased region" description="Basic and acidic residues" evidence="1">
    <location>
        <begin position="907"/>
        <end position="917"/>
    </location>
</feature>
<dbReference type="Proteomes" id="UP000319731">
    <property type="component" value="Unassembled WGS sequence"/>
</dbReference>
<dbReference type="PROSITE" id="PS50235">
    <property type="entry name" value="USP_3"/>
    <property type="match status" value="1"/>
</dbReference>
<reference evidence="4 5" key="1">
    <citation type="journal article" date="2019" name="Sci. Rep.">
        <title>Comparative genomics of chytrid fungi reveal insights into the obligate biotrophic and pathogenic lifestyle of Synchytrium endobioticum.</title>
        <authorList>
            <person name="van de Vossenberg B.T.L.H."/>
            <person name="Warris S."/>
            <person name="Nguyen H.D.T."/>
            <person name="van Gent-Pelzer M.P.E."/>
            <person name="Joly D.L."/>
            <person name="van de Geest H.C."/>
            <person name="Bonants P.J.M."/>
            <person name="Smith D.S."/>
            <person name="Levesque C.A."/>
            <person name="van der Lee T.A.J."/>
        </authorList>
    </citation>
    <scope>NUCLEOTIDE SEQUENCE [LARGE SCALE GENOMIC DNA]</scope>
    <source>
        <strain evidence="4 5">JEL517</strain>
    </source>
</reference>
<evidence type="ECO:0000313" key="5">
    <source>
        <dbReference type="Proteomes" id="UP000319731"/>
    </source>
</evidence>
<dbReference type="InterPro" id="IPR008978">
    <property type="entry name" value="HSP20-like_chaperone"/>
</dbReference>
<feature type="compositionally biased region" description="Low complexity" evidence="1">
    <location>
        <begin position="119"/>
        <end position="132"/>
    </location>
</feature>
<dbReference type="STRING" id="1806994.A0A507C7B5"/>
<dbReference type="InterPro" id="IPR028889">
    <property type="entry name" value="USP"/>
</dbReference>
<dbReference type="GO" id="GO:0004843">
    <property type="term" value="F:cysteine-type deubiquitinase activity"/>
    <property type="evidence" value="ECO:0007669"/>
    <property type="project" value="InterPro"/>
</dbReference>
<feature type="region of interest" description="Disordered" evidence="1">
    <location>
        <begin position="1"/>
        <end position="183"/>
    </location>
</feature>
<feature type="compositionally biased region" description="Polar residues" evidence="1">
    <location>
        <begin position="1"/>
        <end position="13"/>
    </location>
</feature>
<feature type="compositionally biased region" description="Basic and acidic residues" evidence="1">
    <location>
        <begin position="806"/>
        <end position="822"/>
    </location>
</feature>
<dbReference type="OrthoDB" id="292964at2759"/>
<evidence type="ECO:0000313" key="4">
    <source>
        <dbReference type="EMBL" id="TPX36937.1"/>
    </source>
</evidence>
<protein>
    <recommendedName>
        <fullName evidence="6">Ubiquitinyl hydrolase 1</fullName>
    </recommendedName>
</protein>
<organism evidence="4 5">
    <name type="scientific">Synchytrium microbalum</name>
    <dbReference type="NCBI Taxonomy" id="1806994"/>
    <lineage>
        <taxon>Eukaryota</taxon>
        <taxon>Fungi</taxon>
        <taxon>Fungi incertae sedis</taxon>
        <taxon>Chytridiomycota</taxon>
        <taxon>Chytridiomycota incertae sedis</taxon>
        <taxon>Chytridiomycetes</taxon>
        <taxon>Synchytriales</taxon>
        <taxon>Synchytriaceae</taxon>
        <taxon>Synchytrium</taxon>
    </lineage>
</organism>
<evidence type="ECO:0008006" key="6">
    <source>
        <dbReference type="Google" id="ProtNLM"/>
    </source>
</evidence>
<dbReference type="InterPro" id="IPR007052">
    <property type="entry name" value="CS_dom"/>
</dbReference>
<feature type="region of interest" description="Disordered" evidence="1">
    <location>
        <begin position="201"/>
        <end position="232"/>
    </location>
</feature>
<name>A0A507C7B5_9FUNG</name>
<feature type="compositionally biased region" description="Polar residues" evidence="1">
    <location>
        <begin position="40"/>
        <end position="54"/>
    </location>
</feature>
<feature type="domain" description="CS" evidence="3">
    <location>
        <begin position="433"/>
        <end position="521"/>
    </location>
</feature>
<dbReference type="InterPro" id="IPR001394">
    <property type="entry name" value="Peptidase_C19_UCH"/>
</dbReference>
<feature type="compositionally biased region" description="Basic and acidic residues" evidence="1">
    <location>
        <begin position="17"/>
        <end position="28"/>
    </location>
</feature>
<dbReference type="Pfam" id="PF04969">
    <property type="entry name" value="CS"/>
    <property type="match status" value="1"/>
</dbReference>
<dbReference type="SUPFAM" id="SSF49764">
    <property type="entry name" value="HSP20-like chaperones"/>
    <property type="match status" value="1"/>
</dbReference>
<feature type="compositionally biased region" description="Basic residues" evidence="1">
    <location>
        <begin position="158"/>
        <end position="171"/>
    </location>
</feature>
<dbReference type="GeneID" id="42002143"/>
<accession>A0A507C7B5</accession>
<dbReference type="RefSeq" id="XP_031027008.1">
    <property type="nucleotide sequence ID" value="XM_031166846.1"/>
</dbReference>
<dbReference type="SUPFAM" id="SSF54001">
    <property type="entry name" value="Cysteine proteinases"/>
    <property type="match status" value="1"/>
</dbReference>
<dbReference type="Pfam" id="PF00443">
    <property type="entry name" value="UCH"/>
    <property type="match status" value="1"/>
</dbReference>
<feature type="compositionally biased region" description="Low complexity" evidence="1">
    <location>
        <begin position="218"/>
        <end position="232"/>
    </location>
</feature>
<dbReference type="EMBL" id="QEAO01000003">
    <property type="protein sequence ID" value="TPX36937.1"/>
    <property type="molecule type" value="Genomic_DNA"/>
</dbReference>
<comment type="caution">
    <text evidence="4">The sequence shown here is derived from an EMBL/GenBank/DDBJ whole genome shotgun (WGS) entry which is preliminary data.</text>
</comment>
<dbReference type="Gene3D" id="2.60.40.790">
    <property type="match status" value="1"/>
</dbReference>
<dbReference type="InterPro" id="IPR050185">
    <property type="entry name" value="Ub_carboxyl-term_hydrolase"/>
</dbReference>
<feature type="region of interest" description="Disordered" evidence="1">
    <location>
        <begin position="285"/>
        <end position="326"/>
    </location>
</feature>
<feature type="region of interest" description="Disordered" evidence="1">
    <location>
        <begin position="784"/>
        <end position="832"/>
    </location>
</feature>
<dbReference type="InterPro" id="IPR018200">
    <property type="entry name" value="USP_CS"/>
</dbReference>
<feature type="compositionally biased region" description="Low complexity" evidence="1">
    <location>
        <begin position="305"/>
        <end position="326"/>
    </location>
</feature>
<feature type="domain" description="USP" evidence="2">
    <location>
        <begin position="1056"/>
        <end position="1650"/>
    </location>
</feature>
<feature type="compositionally biased region" description="Basic and acidic residues" evidence="1">
    <location>
        <begin position="55"/>
        <end position="64"/>
    </location>
</feature>
<feature type="compositionally biased region" description="Polar residues" evidence="1">
    <location>
        <begin position="73"/>
        <end position="107"/>
    </location>
</feature>
<dbReference type="Gene3D" id="3.90.70.10">
    <property type="entry name" value="Cysteine proteinases"/>
    <property type="match status" value="2"/>
</dbReference>